<keyword evidence="1" id="KW-0479">Metal-binding</keyword>
<evidence type="ECO:0000259" key="3">
    <source>
        <dbReference type="PROSITE" id="PS50119"/>
    </source>
</evidence>
<accession>A0ABQ8Y3T2</accession>
<keyword evidence="1" id="KW-0862">Zinc</keyword>
<feature type="compositionally biased region" description="Acidic residues" evidence="2">
    <location>
        <begin position="23"/>
        <end position="39"/>
    </location>
</feature>
<keyword evidence="1" id="KW-0863">Zinc-finger</keyword>
<comment type="caution">
    <text evidence="4">The sequence shown here is derived from an EMBL/GenBank/DDBJ whole genome shotgun (WGS) entry which is preliminary data.</text>
</comment>
<keyword evidence="5" id="KW-1185">Reference proteome</keyword>
<dbReference type="Proteomes" id="UP001150062">
    <property type="component" value="Unassembled WGS sequence"/>
</dbReference>
<sequence>MSLPSQDQTLTPKNFKKEKEQNQVEEEEEPGEEQGEEQEQGNNTYPYKNQNNFQIAPNQGVNLKFQPRTNKKNHNQKLTSTIEDNRCQVCKVSECHFYCRSENLKLCYNCLIKTHPSESSYLKHRVCVWGYHMESKQNERKRKNPISTTTQNTVQKKFLLKIGNTNLNNQKSISLITHKKKKIKKKKNNSNLTIKCPIKNPQDSNIKYKIISKKSIKNLRNSKLNKKNIDKTYRFPSSSNTNKPLIPRFSIRTRNMKKKTTSINTLDNNIINNLNFNENYLIRSNNVNNVFKNDNNNDNTNNDIVSGEGKNNNNNNNGNNNQEKINTRDDDNNSNITQNIKSNSYKKNSSEMIYKESSKTFNKKIKEIQQLDNISNTYTVPNKQMGIQKEMIYSLPTDNDLQKKNLKEKFMKHEGKIPNVNDEKILQKGVKEKEKGEENENIPSKNLKQSHMPMINQTQISSNNSTNLTKTFNIHKIVQMLKKSKNQNN</sequence>
<feature type="domain" description="B box-type" evidence="3">
    <location>
        <begin position="82"/>
        <end position="126"/>
    </location>
</feature>
<dbReference type="PROSITE" id="PS50119">
    <property type="entry name" value="ZF_BBOX"/>
    <property type="match status" value="1"/>
</dbReference>
<reference evidence="4" key="1">
    <citation type="submission" date="2022-08" db="EMBL/GenBank/DDBJ databases">
        <title>Novel sulfate-reducing endosymbionts in the free-living metamonad Anaeramoeba.</title>
        <authorList>
            <person name="Jerlstrom-Hultqvist J."/>
            <person name="Cepicka I."/>
            <person name="Gallot-Lavallee L."/>
            <person name="Salas-Leiva D."/>
            <person name="Curtis B.A."/>
            <person name="Zahonova K."/>
            <person name="Pipaliya S."/>
            <person name="Dacks J."/>
            <person name="Roger A.J."/>
        </authorList>
    </citation>
    <scope>NUCLEOTIDE SEQUENCE</scope>
    <source>
        <strain evidence="4">Schooner1</strain>
    </source>
</reference>
<feature type="region of interest" description="Disordered" evidence="2">
    <location>
        <begin position="1"/>
        <end position="53"/>
    </location>
</feature>
<protein>
    <recommendedName>
        <fullName evidence="3">B box-type domain-containing protein</fullName>
    </recommendedName>
</protein>
<feature type="region of interest" description="Disordered" evidence="2">
    <location>
        <begin position="292"/>
        <end position="340"/>
    </location>
</feature>
<dbReference type="EMBL" id="JAOAOG010000224">
    <property type="protein sequence ID" value="KAJ6239487.1"/>
    <property type="molecule type" value="Genomic_DNA"/>
</dbReference>
<evidence type="ECO:0000313" key="5">
    <source>
        <dbReference type="Proteomes" id="UP001150062"/>
    </source>
</evidence>
<dbReference type="InterPro" id="IPR000315">
    <property type="entry name" value="Znf_B-box"/>
</dbReference>
<organism evidence="4 5">
    <name type="scientific">Anaeramoeba flamelloides</name>
    <dbReference type="NCBI Taxonomy" id="1746091"/>
    <lineage>
        <taxon>Eukaryota</taxon>
        <taxon>Metamonada</taxon>
        <taxon>Anaeramoebidae</taxon>
        <taxon>Anaeramoeba</taxon>
    </lineage>
</organism>
<feature type="compositionally biased region" description="Polar residues" evidence="2">
    <location>
        <begin position="1"/>
        <end position="12"/>
    </location>
</feature>
<proteinExistence type="predicted"/>
<evidence type="ECO:0000256" key="1">
    <source>
        <dbReference type="PROSITE-ProRule" id="PRU00024"/>
    </source>
</evidence>
<gene>
    <name evidence="4" type="ORF">M0813_03197</name>
</gene>
<evidence type="ECO:0000256" key="2">
    <source>
        <dbReference type="SAM" id="MobiDB-lite"/>
    </source>
</evidence>
<evidence type="ECO:0000313" key="4">
    <source>
        <dbReference type="EMBL" id="KAJ6239487.1"/>
    </source>
</evidence>
<name>A0ABQ8Y3T2_9EUKA</name>
<feature type="compositionally biased region" description="Polar residues" evidence="2">
    <location>
        <begin position="44"/>
        <end position="53"/>
    </location>
</feature>
<feature type="compositionally biased region" description="Low complexity" evidence="2">
    <location>
        <begin position="292"/>
        <end position="321"/>
    </location>
</feature>